<protein>
    <recommendedName>
        <fullName evidence="1">ESAT-6-like protein</fullName>
    </recommendedName>
</protein>
<dbReference type="Gene3D" id="1.10.287.1060">
    <property type="entry name" value="ESAT-6-like"/>
    <property type="match status" value="1"/>
</dbReference>
<reference evidence="2 3" key="1">
    <citation type="submission" date="2021-06" db="EMBL/GenBank/DDBJ databases">
        <title>Actinomycetes sequencing.</title>
        <authorList>
            <person name="Shan Q."/>
        </authorList>
    </citation>
    <scope>NUCLEOTIDE SEQUENCE [LARGE SCALE GENOMIC DNA]</scope>
    <source>
        <strain evidence="2 3">NEAU-G5</strain>
    </source>
</reference>
<dbReference type="EMBL" id="JAHKNI010000028">
    <property type="protein sequence ID" value="MBU3067995.1"/>
    <property type="molecule type" value="Genomic_DNA"/>
</dbReference>
<dbReference type="Pfam" id="PF06013">
    <property type="entry name" value="WXG100"/>
    <property type="match status" value="1"/>
</dbReference>
<comment type="similarity">
    <text evidence="1">Belongs to the WXG100 family.</text>
</comment>
<organism evidence="2 3">
    <name type="scientific">Nocardia albiluteola</name>
    <dbReference type="NCBI Taxonomy" id="2842303"/>
    <lineage>
        <taxon>Bacteria</taxon>
        <taxon>Bacillati</taxon>
        <taxon>Actinomycetota</taxon>
        <taxon>Actinomycetes</taxon>
        <taxon>Mycobacteriales</taxon>
        <taxon>Nocardiaceae</taxon>
        <taxon>Nocardia</taxon>
    </lineage>
</organism>
<evidence type="ECO:0000313" key="2">
    <source>
        <dbReference type="EMBL" id="MBU3067995.1"/>
    </source>
</evidence>
<dbReference type="RefSeq" id="WP_215924073.1">
    <property type="nucleotide sequence ID" value="NZ_JAHKNI010000028.1"/>
</dbReference>
<dbReference type="NCBIfam" id="TIGR03930">
    <property type="entry name" value="WXG100_ESAT6"/>
    <property type="match status" value="1"/>
</dbReference>
<dbReference type="Proteomes" id="UP000733379">
    <property type="component" value="Unassembled WGS sequence"/>
</dbReference>
<dbReference type="InterPro" id="IPR010310">
    <property type="entry name" value="T7SS_ESAT-6-like"/>
</dbReference>
<name>A0ABS6BDZ2_9NOCA</name>
<comment type="caution">
    <text evidence="2">The sequence shown here is derived from an EMBL/GenBank/DDBJ whole genome shotgun (WGS) entry which is preliminary data.</text>
</comment>
<dbReference type="InterPro" id="IPR036689">
    <property type="entry name" value="ESAT-6-like_sf"/>
</dbReference>
<accession>A0ABS6BDZ2</accession>
<evidence type="ECO:0000256" key="1">
    <source>
        <dbReference type="RuleBase" id="RU362001"/>
    </source>
</evidence>
<sequence>MAGAVGANIDAVKTLAQNFEQSITAIRSEISKIDDAAEAAKAGWKGDANGAFIKATNNWHDTATTLENDLDALTKAVNDGLNKLISMDQQNA</sequence>
<keyword evidence="3" id="KW-1185">Reference proteome</keyword>
<proteinExistence type="inferred from homology"/>
<evidence type="ECO:0000313" key="3">
    <source>
        <dbReference type="Proteomes" id="UP000733379"/>
    </source>
</evidence>
<dbReference type="SUPFAM" id="SSF140453">
    <property type="entry name" value="EsxAB dimer-like"/>
    <property type="match status" value="1"/>
</dbReference>
<gene>
    <name evidence="2" type="ORF">KO481_41590</name>
</gene>